<evidence type="ECO:0000313" key="1">
    <source>
        <dbReference type="EMBL" id="QKD05427.1"/>
    </source>
</evidence>
<dbReference type="AlphaFoldDB" id="A0A6M7WTN8"/>
<gene>
    <name evidence="1" type="ORF">EB235_31345</name>
</gene>
<dbReference type="EMBL" id="CP033367">
    <property type="protein sequence ID" value="QKD05427.1"/>
    <property type="molecule type" value="Genomic_DNA"/>
</dbReference>
<proteinExistence type="predicted"/>
<evidence type="ECO:0000313" key="2">
    <source>
        <dbReference type="Proteomes" id="UP000503017"/>
    </source>
</evidence>
<reference evidence="1 2" key="1">
    <citation type="submission" date="2018-10" db="EMBL/GenBank/DDBJ databases">
        <authorList>
            <person name="Perry B.J."/>
            <person name="Sullivan J.T."/>
            <person name="Murphy R.J.T."/>
            <person name="Ramsay J.P."/>
            <person name="Ronson C.W."/>
        </authorList>
    </citation>
    <scope>NUCLEOTIDE SEQUENCE [LARGE SCALE GENOMIC DNA]</scope>
    <source>
        <strain evidence="1 2">R88b</strain>
    </source>
</reference>
<dbReference type="RefSeq" id="WP_027033620.1">
    <property type="nucleotide sequence ID" value="NZ_CP033367.1"/>
</dbReference>
<organism evidence="1 2">
    <name type="scientific">Mesorhizobium loti R88b</name>
    <dbReference type="NCBI Taxonomy" id="935548"/>
    <lineage>
        <taxon>Bacteria</taxon>
        <taxon>Pseudomonadati</taxon>
        <taxon>Pseudomonadota</taxon>
        <taxon>Alphaproteobacteria</taxon>
        <taxon>Hyphomicrobiales</taxon>
        <taxon>Phyllobacteriaceae</taxon>
        <taxon>Mesorhizobium</taxon>
    </lineage>
</organism>
<protein>
    <submittedName>
        <fullName evidence="1">Uncharacterized protein</fullName>
    </submittedName>
</protein>
<name>A0A6M7WTN8_RHILI</name>
<dbReference type="Proteomes" id="UP000503017">
    <property type="component" value="Chromosome"/>
</dbReference>
<accession>A0A6M7WTN8</accession>
<sequence>MAEIFMPINLKIEKIIVENAHLIDGSGMPAEFREFLAHVEVYKITVKNWEKADSKENVSYSNYPVGFNKLIEDSYGKLKKTQAKMIGMQ</sequence>